<dbReference type="RefSeq" id="WP_255188587.1">
    <property type="nucleotide sequence ID" value="NZ_CP113517.1"/>
</dbReference>
<dbReference type="Proteomes" id="UP001162780">
    <property type="component" value="Chromosome"/>
</dbReference>
<dbReference type="Pfam" id="PF07592">
    <property type="entry name" value="DDE_Tnp_ISAZ013"/>
    <property type="match status" value="1"/>
</dbReference>
<protein>
    <submittedName>
        <fullName evidence="1">Uncharacterized protein</fullName>
    </submittedName>
</protein>
<evidence type="ECO:0000313" key="2">
    <source>
        <dbReference type="Proteomes" id="UP001162780"/>
    </source>
</evidence>
<accession>A0ABY7GRA8</accession>
<keyword evidence="2" id="KW-1185">Reference proteome</keyword>
<gene>
    <name evidence="1" type="ORF">NM686_009165</name>
</gene>
<reference evidence="1" key="1">
    <citation type="submission" date="2022-11" db="EMBL/GenBank/DDBJ databases">
        <title>Methylomonas rapida sp. nov., Carotenoid-Producing Obligate Methanotrophs with High Growth Characteristics and Biotechnological Potential.</title>
        <authorList>
            <person name="Tikhonova E.N."/>
            <person name="Suleimanov R.Z."/>
            <person name="Miroshnikov K."/>
            <person name="Oshkin I.Y."/>
            <person name="Belova S.E."/>
            <person name="Danilova O.V."/>
            <person name="Ashikhmin A."/>
            <person name="Konopkin A."/>
            <person name="But S.Y."/>
            <person name="Khmelenina V.N."/>
            <person name="Kuznetsov N."/>
            <person name="Pimenov N.V."/>
            <person name="Dedysh S.N."/>
        </authorList>
    </citation>
    <scope>NUCLEOTIDE SEQUENCE</scope>
    <source>
        <strain evidence="1">MP1</strain>
    </source>
</reference>
<dbReference type="EMBL" id="CP113517">
    <property type="protein sequence ID" value="WAR47033.1"/>
    <property type="molecule type" value="Genomic_DNA"/>
</dbReference>
<evidence type="ECO:0000313" key="1">
    <source>
        <dbReference type="EMBL" id="WAR47033.1"/>
    </source>
</evidence>
<organism evidence="1 2">
    <name type="scientific">Methylomonas rapida</name>
    <dbReference type="NCBI Taxonomy" id="2963939"/>
    <lineage>
        <taxon>Bacteria</taxon>
        <taxon>Pseudomonadati</taxon>
        <taxon>Pseudomonadota</taxon>
        <taxon>Gammaproteobacteria</taxon>
        <taxon>Methylococcales</taxon>
        <taxon>Methylococcaceae</taxon>
        <taxon>Methylomonas</taxon>
    </lineage>
</organism>
<proteinExistence type="predicted"/>
<name>A0ABY7GRA8_9GAMM</name>
<sequence>MERFWAGLEKSWNGYWLDSQETVLKRAGIFIWKGQQAVVSMMAGVYEKGIKLAADQVRELKERLQRSTALKWWDITIAPEKVF</sequence>
<dbReference type="InterPro" id="IPR011518">
    <property type="entry name" value="Transposase_36"/>
</dbReference>